<keyword evidence="3" id="KW-0597">Phosphoprotein</keyword>
<feature type="transmembrane region" description="Helical" evidence="9">
    <location>
        <begin position="107"/>
        <end position="124"/>
    </location>
</feature>
<feature type="transmembrane region" description="Helical" evidence="9">
    <location>
        <begin position="156"/>
        <end position="173"/>
    </location>
</feature>
<evidence type="ECO:0000259" key="11">
    <source>
        <dbReference type="Pfam" id="PF07730"/>
    </source>
</evidence>
<feature type="domain" description="Histidine kinase/HSP90-like ATPase" evidence="10">
    <location>
        <begin position="349"/>
        <end position="435"/>
    </location>
</feature>
<evidence type="ECO:0000259" key="10">
    <source>
        <dbReference type="Pfam" id="PF02518"/>
    </source>
</evidence>
<evidence type="ECO:0000256" key="9">
    <source>
        <dbReference type="SAM" id="Phobius"/>
    </source>
</evidence>
<keyword evidence="9" id="KW-0812">Transmembrane</keyword>
<dbReference type="InterPro" id="IPR050482">
    <property type="entry name" value="Sensor_HK_TwoCompSys"/>
</dbReference>
<organism evidence="12 13">
    <name type="scientific">Microlunatus aurantiacus</name>
    <dbReference type="NCBI Taxonomy" id="446786"/>
    <lineage>
        <taxon>Bacteria</taxon>
        <taxon>Bacillati</taxon>
        <taxon>Actinomycetota</taxon>
        <taxon>Actinomycetes</taxon>
        <taxon>Propionibacteriales</taxon>
        <taxon>Propionibacteriaceae</taxon>
        <taxon>Microlunatus</taxon>
    </lineage>
</organism>
<dbReference type="InterPro" id="IPR003594">
    <property type="entry name" value="HATPase_dom"/>
</dbReference>
<evidence type="ECO:0000313" key="13">
    <source>
        <dbReference type="Proteomes" id="UP001500051"/>
    </source>
</evidence>
<reference evidence="13" key="1">
    <citation type="journal article" date="2019" name="Int. J. Syst. Evol. Microbiol.">
        <title>The Global Catalogue of Microorganisms (GCM) 10K type strain sequencing project: providing services to taxonomists for standard genome sequencing and annotation.</title>
        <authorList>
            <consortium name="The Broad Institute Genomics Platform"/>
            <consortium name="The Broad Institute Genome Sequencing Center for Infectious Disease"/>
            <person name="Wu L."/>
            <person name="Ma J."/>
        </authorList>
    </citation>
    <scope>NUCLEOTIDE SEQUENCE [LARGE SCALE GENOMIC DNA]</scope>
    <source>
        <strain evidence="13">JCM 16548</strain>
    </source>
</reference>
<feature type="domain" description="Signal transduction histidine kinase subgroup 3 dimerisation and phosphoacceptor" evidence="11">
    <location>
        <begin position="239"/>
        <end position="305"/>
    </location>
</feature>
<feature type="transmembrane region" description="Helical" evidence="9">
    <location>
        <begin position="131"/>
        <end position="150"/>
    </location>
</feature>
<protein>
    <recommendedName>
        <fullName evidence="2">histidine kinase</fullName>
        <ecNumber evidence="2">2.7.13.3</ecNumber>
    </recommendedName>
</protein>
<evidence type="ECO:0000256" key="3">
    <source>
        <dbReference type="ARBA" id="ARBA00022553"/>
    </source>
</evidence>
<keyword evidence="8" id="KW-0902">Two-component regulatory system</keyword>
<proteinExistence type="predicted"/>
<feature type="transmembrane region" description="Helical" evidence="9">
    <location>
        <begin position="205"/>
        <end position="223"/>
    </location>
</feature>
<dbReference type="Pfam" id="PF07730">
    <property type="entry name" value="HisKA_3"/>
    <property type="match status" value="1"/>
</dbReference>
<dbReference type="Gene3D" id="3.30.565.10">
    <property type="entry name" value="Histidine kinase-like ATPase, C-terminal domain"/>
    <property type="match status" value="1"/>
</dbReference>
<evidence type="ECO:0000256" key="2">
    <source>
        <dbReference type="ARBA" id="ARBA00012438"/>
    </source>
</evidence>
<keyword evidence="9" id="KW-1133">Transmembrane helix</keyword>
<dbReference type="GO" id="GO:0016301">
    <property type="term" value="F:kinase activity"/>
    <property type="evidence" value="ECO:0007669"/>
    <property type="project" value="UniProtKB-KW"/>
</dbReference>
<keyword evidence="9" id="KW-0472">Membrane</keyword>
<dbReference type="SUPFAM" id="SSF55874">
    <property type="entry name" value="ATPase domain of HSP90 chaperone/DNA topoisomerase II/histidine kinase"/>
    <property type="match status" value="1"/>
</dbReference>
<dbReference type="PANTHER" id="PTHR24421">
    <property type="entry name" value="NITRATE/NITRITE SENSOR PROTEIN NARX-RELATED"/>
    <property type="match status" value="1"/>
</dbReference>
<evidence type="ECO:0000256" key="5">
    <source>
        <dbReference type="ARBA" id="ARBA00022741"/>
    </source>
</evidence>
<dbReference type="EC" id="2.7.13.3" evidence="2"/>
<dbReference type="PANTHER" id="PTHR24421:SF10">
    <property type="entry name" value="NITRATE_NITRITE SENSOR PROTEIN NARQ"/>
    <property type="match status" value="1"/>
</dbReference>
<keyword evidence="7" id="KW-0067">ATP-binding</keyword>
<keyword evidence="5" id="KW-0547">Nucleotide-binding</keyword>
<evidence type="ECO:0000256" key="7">
    <source>
        <dbReference type="ARBA" id="ARBA00022840"/>
    </source>
</evidence>
<accession>A0ABP7DSV5</accession>
<name>A0ABP7DSV5_9ACTN</name>
<keyword evidence="6 12" id="KW-0418">Kinase</keyword>
<gene>
    <name evidence="12" type="ORF">GCM10022204_28420</name>
</gene>
<dbReference type="EMBL" id="BAAAYX010000013">
    <property type="protein sequence ID" value="GAA3708649.1"/>
    <property type="molecule type" value="Genomic_DNA"/>
</dbReference>
<evidence type="ECO:0000256" key="8">
    <source>
        <dbReference type="ARBA" id="ARBA00023012"/>
    </source>
</evidence>
<dbReference type="CDD" id="cd16917">
    <property type="entry name" value="HATPase_UhpB-NarQ-NarX-like"/>
    <property type="match status" value="1"/>
</dbReference>
<dbReference type="Gene3D" id="1.20.5.1930">
    <property type="match status" value="1"/>
</dbReference>
<evidence type="ECO:0000256" key="1">
    <source>
        <dbReference type="ARBA" id="ARBA00000085"/>
    </source>
</evidence>
<comment type="caution">
    <text evidence="12">The sequence shown here is derived from an EMBL/GenBank/DDBJ whole genome shotgun (WGS) entry which is preliminary data.</text>
</comment>
<keyword evidence="4" id="KW-0808">Transferase</keyword>
<feature type="transmembrane region" description="Helical" evidence="9">
    <location>
        <begin position="180"/>
        <end position="199"/>
    </location>
</feature>
<keyword evidence="13" id="KW-1185">Reference proteome</keyword>
<evidence type="ECO:0000313" key="12">
    <source>
        <dbReference type="EMBL" id="GAA3708649.1"/>
    </source>
</evidence>
<evidence type="ECO:0000256" key="6">
    <source>
        <dbReference type="ARBA" id="ARBA00022777"/>
    </source>
</evidence>
<dbReference type="InterPro" id="IPR011712">
    <property type="entry name" value="Sig_transdc_His_kin_sub3_dim/P"/>
</dbReference>
<dbReference type="InterPro" id="IPR036890">
    <property type="entry name" value="HATPase_C_sf"/>
</dbReference>
<comment type="catalytic activity">
    <reaction evidence="1">
        <text>ATP + protein L-histidine = ADP + protein N-phospho-L-histidine.</text>
        <dbReference type="EC" id="2.7.13.3"/>
    </reaction>
</comment>
<dbReference type="Pfam" id="PF02518">
    <property type="entry name" value="HATPase_c"/>
    <property type="match status" value="1"/>
</dbReference>
<evidence type="ECO:0000256" key="4">
    <source>
        <dbReference type="ARBA" id="ARBA00022679"/>
    </source>
</evidence>
<sequence>MRSGSSGLVRCAEWLGVEAGGQGQRPHQPGGPVRPGRRVTRALVLSVDTPGRRTAYAAQMAADALRSLWVEPRPTSAPDRGPRDWALVAALVGWSVLEVVLRQDLAPLPLLLLAALAVIGPLLWRRSHPLVAVAFSFGALTIVDIVRIVTGSHGSLLNSMAAALILTWALFRWGSGREAVSGLGIILLWLAITNVADTTSPADSVAAYGFFLFAAALGAAIRYRAKIRLRDIDQAKAREREQLARELHDTVAHHVSGIAIQAQAGRAIAASHPERAVESLAVIEDAATRTLTELRAMVGVLRAPQDTELAPQPGVAEVGQLADDGRTPPRIEVTLAGQLDDLSPAVGAAIYRLAQESITNARRHARHATRITVAVTGDADHVRLAIDDDGSAAGGRAPAGYGLVGMRERATLLGGTFHAGPAAERGWRVEAVLPRTGAPR</sequence>
<dbReference type="Proteomes" id="UP001500051">
    <property type="component" value="Unassembled WGS sequence"/>
</dbReference>